<gene>
    <name evidence="4" type="ORF">E0L32_012209</name>
</gene>
<evidence type="ECO:0008006" key="6">
    <source>
        <dbReference type="Google" id="ProtNLM"/>
    </source>
</evidence>
<proteinExistence type="inferred from homology"/>
<dbReference type="GO" id="GO:0016491">
    <property type="term" value="F:oxidoreductase activity"/>
    <property type="evidence" value="ECO:0007669"/>
    <property type="project" value="UniProtKB-KW"/>
</dbReference>
<dbReference type="SUPFAM" id="SSF51735">
    <property type="entry name" value="NAD(P)-binding Rossmann-fold domains"/>
    <property type="match status" value="1"/>
</dbReference>
<sequence>MTSGAKFRDADGGVYLAERFGPTLFPLKLDDPACGQTVAQSRCAGFIHGNSFANFSLPGPNLQTRIYLTFLARRVWQLNRAIPGCRREERRLADISMPEKVFVITGGAVGIGFETAKLVYAKSGNVYIAGRNRPRMEEAIAALKQEYPESQGRLGFFSLDLADLATIKPAVAEFIAKENRLDVLFCNAGVMVPPAGSKTVQGYEQQLGTAAAEAPGAVRVVWVSSSATHTGPPGGIFWDDMNNDSGKASQLDLYSQSKVGMSFLASEYARRNKRAGIVSVVINPGHLKTDLMRHMSSLMVWIMNTCFLYDPVYGAYTEIFAGLSRDVRVEDGGRYIMPWGRFGLFKDDVAAAMKSKAEGGSGGAERFWGFCEAATKSYQ</sequence>
<keyword evidence="2" id="KW-0521">NADP</keyword>
<dbReference type="InParanoid" id="A0A507B4Y2"/>
<keyword evidence="5" id="KW-1185">Reference proteome</keyword>
<evidence type="ECO:0000256" key="2">
    <source>
        <dbReference type="ARBA" id="ARBA00022857"/>
    </source>
</evidence>
<name>A0A507B4Y2_9PEZI</name>
<dbReference type="PRINTS" id="PR00081">
    <property type="entry name" value="GDHRDH"/>
</dbReference>
<evidence type="ECO:0000313" key="5">
    <source>
        <dbReference type="Proteomes" id="UP000319257"/>
    </source>
</evidence>
<evidence type="ECO:0000256" key="3">
    <source>
        <dbReference type="ARBA" id="ARBA00023002"/>
    </source>
</evidence>
<accession>A0A507B4Y2</accession>
<dbReference type="InterPro" id="IPR002347">
    <property type="entry name" value="SDR_fam"/>
</dbReference>
<dbReference type="PANTHER" id="PTHR24320">
    <property type="entry name" value="RETINOL DEHYDROGENASE"/>
    <property type="match status" value="1"/>
</dbReference>
<evidence type="ECO:0000313" key="4">
    <source>
        <dbReference type="EMBL" id="TPX17322.1"/>
    </source>
</evidence>
<comment type="caution">
    <text evidence="4">The sequence shown here is derived from an EMBL/GenBank/DDBJ whole genome shotgun (WGS) entry which is preliminary data.</text>
</comment>
<dbReference type="Gene3D" id="3.40.50.720">
    <property type="entry name" value="NAD(P)-binding Rossmann-like Domain"/>
    <property type="match status" value="1"/>
</dbReference>
<dbReference type="PANTHER" id="PTHR24320:SF236">
    <property type="entry name" value="SHORT-CHAIN DEHYDROGENASE-RELATED"/>
    <property type="match status" value="1"/>
</dbReference>
<dbReference type="InterPro" id="IPR036291">
    <property type="entry name" value="NAD(P)-bd_dom_sf"/>
</dbReference>
<dbReference type="STRING" id="1093900.A0A507B4Y2"/>
<reference evidence="4 5" key="1">
    <citation type="submission" date="2019-06" db="EMBL/GenBank/DDBJ databases">
        <title>Draft genome sequence of the filamentous fungus Phialemoniopsis curvata isolated from diesel fuel.</title>
        <authorList>
            <person name="Varaljay V.A."/>
            <person name="Lyon W.J."/>
            <person name="Crouch A.L."/>
            <person name="Drake C.E."/>
            <person name="Hollomon J.M."/>
            <person name="Nadeau L.J."/>
            <person name="Nunn H.S."/>
            <person name="Stevenson B.S."/>
            <person name="Bojanowski C.L."/>
            <person name="Crookes-Goodson W.J."/>
        </authorList>
    </citation>
    <scope>NUCLEOTIDE SEQUENCE [LARGE SCALE GENOMIC DNA]</scope>
    <source>
        <strain evidence="4 5">D216</strain>
    </source>
</reference>
<dbReference type="EMBL" id="SKBQ01000144">
    <property type="protein sequence ID" value="TPX17322.1"/>
    <property type="molecule type" value="Genomic_DNA"/>
</dbReference>
<protein>
    <recommendedName>
        <fullName evidence="6">NAD(P)-binding protein</fullName>
    </recommendedName>
</protein>
<comment type="similarity">
    <text evidence="1">Belongs to the short-chain dehydrogenases/reductases (SDR) family.</text>
</comment>
<dbReference type="Proteomes" id="UP000319257">
    <property type="component" value="Unassembled WGS sequence"/>
</dbReference>
<dbReference type="RefSeq" id="XP_030999033.1">
    <property type="nucleotide sequence ID" value="XM_031135025.1"/>
</dbReference>
<dbReference type="OrthoDB" id="191139at2759"/>
<evidence type="ECO:0000256" key="1">
    <source>
        <dbReference type="ARBA" id="ARBA00006484"/>
    </source>
</evidence>
<keyword evidence="3" id="KW-0560">Oxidoreductase</keyword>
<dbReference type="Pfam" id="PF00106">
    <property type="entry name" value="adh_short"/>
    <property type="match status" value="1"/>
</dbReference>
<dbReference type="GeneID" id="41979656"/>
<organism evidence="4 5">
    <name type="scientific">Thyridium curvatum</name>
    <dbReference type="NCBI Taxonomy" id="1093900"/>
    <lineage>
        <taxon>Eukaryota</taxon>
        <taxon>Fungi</taxon>
        <taxon>Dikarya</taxon>
        <taxon>Ascomycota</taxon>
        <taxon>Pezizomycotina</taxon>
        <taxon>Sordariomycetes</taxon>
        <taxon>Sordariomycetidae</taxon>
        <taxon>Thyridiales</taxon>
        <taxon>Thyridiaceae</taxon>
        <taxon>Thyridium</taxon>
    </lineage>
</organism>
<dbReference type="AlphaFoldDB" id="A0A507B4Y2"/>